<evidence type="ECO:0000313" key="3">
    <source>
        <dbReference type="Proteomes" id="UP000293142"/>
    </source>
</evidence>
<evidence type="ECO:0000313" key="2">
    <source>
        <dbReference type="EMBL" id="TBL76255.1"/>
    </source>
</evidence>
<protein>
    <submittedName>
        <fullName evidence="2">Uncharacterized protein</fullName>
    </submittedName>
</protein>
<evidence type="ECO:0000256" key="1">
    <source>
        <dbReference type="SAM" id="MobiDB-lite"/>
    </source>
</evidence>
<dbReference type="InterPro" id="IPR038765">
    <property type="entry name" value="Papain-like_cys_pep_sf"/>
</dbReference>
<feature type="compositionally biased region" description="Low complexity" evidence="1">
    <location>
        <begin position="60"/>
        <end position="74"/>
    </location>
</feature>
<feature type="region of interest" description="Disordered" evidence="1">
    <location>
        <begin position="22"/>
        <end position="86"/>
    </location>
</feature>
<comment type="caution">
    <text evidence="2">The sequence shown here is derived from an EMBL/GenBank/DDBJ whole genome shotgun (WGS) entry which is preliminary data.</text>
</comment>
<dbReference type="RefSeq" id="WP_131015161.1">
    <property type="nucleotide sequence ID" value="NZ_SIRE01000014.1"/>
</dbReference>
<dbReference type="AlphaFoldDB" id="A0A4Q9DLU7"/>
<proteinExistence type="predicted"/>
<sequence>MRTPEQIEKIKEMWDRIRSEGKDIPGAMATPEQIAQHDEQQRLRNQNQRVLKTKQSGALVSSEVSSEEFSQSPGPIGGGGGGTTTAGIFHPAPSSDQYIPTYIPQIVDQVVVNPVTWEVPGEAGSCVACAIATALNVLKHREYGAKYTNFSISWIFGNRAVTDFQGDGMFTSQALSRVQSIGALKYGDSINPDFGDAEWYPDNRYYLSSSGSTWSARSIVDNEYSSVVSKANLYKIGSWWSITDNDSLKNAITNNGAALIDMFCGVDSTNSNWLWAAGNNNGMCNQTNYTTSTAHTMCVIGWKNINNEGFWICANGWGYTGDNGIYYVAMSHPAIYGAYGLSNTSTPSHVPDGRPNNISFSRVGSSSTYNINFYAQYTTDFTMFDVYANNNMGSGDVYKATIYPTKSESDRYLYDAISGTIELDSEGVNYTIKLISRNGIGYSSKHREINFRSGDSTAPTWYNMYAESITSHAAKIIGQAYGDGESGLKQANFYLNGNFVTSVPFNINAGEERTYIIYSIACNLSNLVEDTDYIVTAKVEDKAGNMSGNTTFPFRTKNVTRPDFFSWTYPKNYNQTFNLTASEWNSLQDNINDVRVNYKALPSFPFTRASQGATFTADMLLQTIIAISGGPYGVQGTSPTYYLGVTPSIAPPASKNKGDVITADTLNGLVSSINSVL</sequence>
<gene>
    <name evidence="2" type="ORF">EYB31_19825</name>
</gene>
<dbReference type="Gene3D" id="3.90.70.10">
    <property type="entry name" value="Cysteine proteinases"/>
    <property type="match status" value="1"/>
</dbReference>
<accession>A0A4Q9DLU7</accession>
<name>A0A4Q9DLU7_9BACL</name>
<dbReference type="OrthoDB" id="9803686at2"/>
<organism evidence="2 3">
    <name type="scientific">Paenibacillus thalictri</name>
    <dbReference type="NCBI Taxonomy" id="2527873"/>
    <lineage>
        <taxon>Bacteria</taxon>
        <taxon>Bacillati</taxon>
        <taxon>Bacillota</taxon>
        <taxon>Bacilli</taxon>
        <taxon>Bacillales</taxon>
        <taxon>Paenibacillaceae</taxon>
        <taxon>Paenibacillus</taxon>
    </lineage>
</organism>
<keyword evidence="3" id="KW-1185">Reference proteome</keyword>
<dbReference type="SUPFAM" id="SSF54001">
    <property type="entry name" value="Cysteine proteinases"/>
    <property type="match status" value="1"/>
</dbReference>
<reference evidence="2 3" key="1">
    <citation type="submission" date="2019-02" db="EMBL/GenBank/DDBJ databases">
        <title>Paenibacillus sp. nov., isolated from surface-sterilized tissue of Thalictrum simplex L.</title>
        <authorList>
            <person name="Tuo L."/>
        </authorList>
    </citation>
    <scope>NUCLEOTIDE SEQUENCE [LARGE SCALE GENOMIC DNA]</scope>
    <source>
        <strain evidence="2 3">N2SHLJ1</strain>
    </source>
</reference>
<feature type="compositionally biased region" description="Gly residues" evidence="1">
    <location>
        <begin position="75"/>
        <end position="84"/>
    </location>
</feature>
<dbReference type="Proteomes" id="UP000293142">
    <property type="component" value="Unassembled WGS sequence"/>
</dbReference>
<dbReference type="EMBL" id="SIRE01000014">
    <property type="protein sequence ID" value="TBL76255.1"/>
    <property type="molecule type" value="Genomic_DNA"/>
</dbReference>